<keyword evidence="2" id="KW-1185">Reference proteome</keyword>
<evidence type="ECO:0000313" key="2">
    <source>
        <dbReference type="Proteomes" id="UP001367508"/>
    </source>
</evidence>
<gene>
    <name evidence="1" type="ORF">VNO77_27593</name>
</gene>
<accession>A0AAN9KV12</accession>
<proteinExistence type="predicted"/>
<protein>
    <submittedName>
        <fullName evidence="1">Uncharacterized protein</fullName>
    </submittedName>
</protein>
<evidence type="ECO:0000313" key="1">
    <source>
        <dbReference type="EMBL" id="KAK7324074.1"/>
    </source>
</evidence>
<comment type="caution">
    <text evidence="1">The sequence shown here is derived from an EMBL/GenBank/DDBJ whole genome shotgun (WGS) entry which is preliminary data.</text>
</comment>
<sequence>MVTVDVLSSFEPLIATSGVFSISDKLAAWVAAKARIDDAPSVNDNKLGRYEGVDCKLNGHLHCSSSLTKAGLIKPWMDQNHSCLCDDHDNSSITTPMDLNHLREGSWCQRQLPLKCLMLLLQIKDASEMRRSSFVQEGVQRERKRIPPF</sequence>
<name>A0AAN9KV12_CANGL</name>
<organism evidence="1 2">
    <name type="scientific">Canavalia gladiata</name>
    <name type="common">Sword bean</name>
    <name type="synonym">Dolichos gladiatus</name>
    <dbReference type="NCBI Taxonomy" id="3824"/>
    <lineage>
        <taxon>Eukaryota</taxon>
        <taxon>Viridiplantae</taxon>
        <taxon>Streptophyta</taxon>
        <taxon>Embryophyta</taxon>
        <taxon>Tracheophyta</taxon>
        <taxon>Spermatophyta</taxon>
        <taxon>Magnoliopsida</taxon>
        <taxon>eudicotyledons</taxon>
        <taxon>Gunneridae</taxon>
        <taxon>Pentapetalae</taxon>
        <taxon>rosids</taxon>
        <taxon>fabids</taxon>
        <taxon>Fabales</taxon>
        <taxon>Fabaceae</taxon>
        <taxon>Papilionoideae</taxon>
        <taxon>50 kb inversion clade</taxon>
        <taxon>NPAAA clade</taxon>
        <taxon>indigoferoid/millettioid clade</taxon>
        <taxon>Phaseoleae</taxon>
        <taxon>Canavalia</taxon>
    </lineage>
</organism>
<dbReference type="AlphaFoldDB" id="A0AAN9KV12"/>
<dbReference type="EMBL" id="JAYMYQ010000006">
    <property type="protein sequence ID" value="KAK7324074.1"/>
    <property type="molecule type" value="Genomic_DNA"/>
</dbReference>
<reference evidence="1 2" key="1">
    <citation type="submission" date="2024-01" db="EMBL/GenBank/DDBJ databases">
        <title>The genomes of 5 underutilized Papilionoideae crops provide insights into root nodulation and disease resistanc.</title>
        <authorList>
            <person name="Jiang F."/>
        </authorList>
    </citation>
    <scope>NUCLEOTIDE SEQUENCE [LARGE SCALE GENOMIC DNA]</scope>
    <source>
        <strain evidence="1">LVBAO_FW01</strain>
        <tissue evidence="1">Leaves</tissue>
    </source>
</reference>
<dbReference type="Proteomes" id="UP001367508">
    <property type="component" value="Unassembled WGS sequence"/>
</dbReference>